<feature type="transmembrane region" description="Helical" evidence="7">
    <location>
        <begin position="732"/>
        <end position="754"/>
    </location>
</feature>
<feature type="transmembrane region" description="Helical" evidence="7">
    <location>
        <begin position="392"/>
        <end position="411"/>
    </location>
</feature>
<evidence type="ECO:0000313" key="10">
    <source>
        <dbReference type="Proteomes" id="UP001159428"/>
    </source>
</evidence>
<feature type="transmembrane region" description="Helical" evidence="7">
    <location>
        <begin position="901"/>
        <end position="923"/>
    </location>
</feature>
<protein>
    <recommendedName>
        <fullName evidence="8">G-protein coupled receptors family 1 profile domain-containing protein</fullName>
    </recommendedName>
</protein>
<dbReference type="PRINTS" id="PR00237">
    <property type="entry name" value="GPCRRHODOPSN"/>
</dbReference>
<feature type="transmembrane region" description="Helical" evidence="7">
    <location>
        <begin position="571"/>
        <end position="589"/>
    </location>
</feature>
<keyword evidence="10" id="KW-1185">Reference proteome</keyword>
<feature type="transmembrane region" description="Helical" evidence="7">
    <location>
        <begin position="684"/>
        <end position="706"/>
    </location>
</feature>
<dbReference type="CDD" id="cd00637">
    <property type="entry name" value="7tm_classA_rhodopsin-like"/>
    <property type="match status" value="3"/>
</dbReference>
<keyword evidence="4 7" id="KW-1133">Transmembrane helix</keyword>
<dbReference type="PROSITE" id="PS50262">
    <property type="entry name" value="G_PROTEIN_RECEP_F1_2"/>
    <property type="match status" value="3"/>
</dbReference>
<feature type="transmembrane region" description="Helical" evidence="7">
    <location>
        <begin position="487"/>
        <end position="508"/>
    </location>
</feature>
<keyword evidence="6" id="KW-0675">Receptor</keyword>
<feature type="transmembrane region" description="Helical" evidence="7">
    <location>
        <begin position="423"/>
        <end position="444"/>
    </location>
</feature>
<feature type="transmembrane region" description="Helical" evidence="7">
    <location>
        <begin position="12"/>
        <end position="34"/>
    </location>
</feature>
<keyword evidence="6" id="KW-0807">Transducer</keyword>
<sequence>MTRCKKCCINSFLVYFFLLLCYMSFSTAWIFSVISGNDINSPILWKLANTASYLNSALNPFLYYIKVHTATRWTIRHRIVNMTVLNNDLRRNLVMVDHENVPHLFIVLNFTVNIILMIISILTNILVITAVWKTPSLRYPSILLLCGLALSDVTVGLVVEPLFIADIDVCRLTTAFVFSAYFVCGVSILNVLLTNVDRFLAIHYPLRYDTIVTVPRVFSLIISCWLIIALGTTLWLWHETAFEYVVNAFMIAFVSTSTVIQIMIYRVIRRHRREIHAQEEAIGIKHHFNMRHFIKSCMNTIFVYYLLIFCYLPFLVAKTVYSVSKGNISSPIVWKLAHTAVFLNSALNPFLYCWRLQAIRNPVKLLLRKILCPNRVASALNRSFTKTCVNTFLVYYVVILCYLPYFIACILSSKDNNAISPLVWKLVLTAVFLNSALNPFLYCWRLPAIRGPVMLLVRKIICLKEVNSGLVIAAVWKTPSLRYPSNLFLCNLALSDVIVGLIVEPFYLTVELLKMHGYPKGDDCTLETAFSVITFLVCGVSFGNVTLVSMVRYMAIHYPLRYDTIVTIPRVYVLIISCWVLNAFFSTIFPWNEVVFGYLVTVVCAIFLTMSTFIHIKIYRIVRRHRGVIQAQEQAVHSTNTEFNMTGFKKTALNTSIVLFFLLICYLPFTVACILLILTDESPILWRVASTTVYLNSALNPFLYCWRLSALRANSLVIAAVWKTPSLRYPSILFLCNLALSDVIVGLVVEPLFITVELLKLHGYPKGDNCRLHTAFITIGRLVGEVSFATVTLTSVDRFLAIHYPLRYDTIVTKSRAYFIVISCWVVCAFCSSLNHWSWTAYSCVVIVFMAVFLGISTVIQIKIYRIVRRHRREIQAQEQAVHITHHFNLVQFTKSCVNTFLVYCVVLLCYLPFFIVCILSSIDDKAISPLVWKLVHTAMFLNSALNPFLYCWRLPAIRGPVMLLVRKIFCPKKVTTG</sequence>
<feature type="transmembrane region" description="Helical" evidence="7">
    <location>
        <begin position="176"/>
        <end position="196"/>
    </location>
</feature>
<evidence type="ECO:0000256" key="1">
    <source>
        <dbReference type="ARBA" id="ARBA00004651"/>
    </source>
</evidence>
<dbReference type="EMBL" id="CALNXJ010000018">
    <property type="protein sequence ID" value="CAH3121239.1"/>
    <property type="molecule type" value="Genomic_DNA"/>
</dbReference>
<keyword evidence="6" id="KW-0297">G-protein coupled receptor</keyword>
<name>A0AAU9WPL4_9CNID</name>
<dbReference type="GO" id="GO:0004930">
    <property type="term" value="F:G protein-coupled receptor activity"/>
    <property type="evidence" value="ECO:0007669"/>
    <property type="project" value="UniProtKB-KW"/>
</dbReference>
<feature type="transmembrane region" description="Helical" evidence="7">
    <location>
        <begin position="935"/>
        <end position="953"/>
    </location>
</feature>
<accession>A0AAU9WPL4</accession>
<feature type="transmembrane region" description="Helical" evidence="7">
    <location>
        <begin position="817"/>
        <end position="839"/>
    </location>
</feature>
<comment type="subcellular location">
    <subcellularLocation>
        <location evidence="1">Cell membrane</location>
        <topology evidence="1">Multi-pass membrane protein</topology>
    </subcellularLocation>
</comment>
<feature type="transmembrane region" description="Helical" evidence="7">
    <location>
        <begin position="332"/>
        <end position="354"/>
    </location>
</feature>
<dbReference type="PROSITE" id="PS00237">
    <property type="entry name" value="G_PROTEIN_RECEP_F1_1"/>
    <property type="match status" value="2"/>
</dbReference>
<feature type="transmembrane region" description="Helical" evidence="7">
    <location>
        <begin position="244"/>
        <end position="265"/>
    </location>
</feature>
<dbReference type="GO" id="GO:0005886">
    <property type="term" value="C:plasma membrane"/>
    <property type="evidence" value="ECO:0007669"/>
    <property type="project" value="UniProtKB-SubCell"/>
</dbReference>
<keyword evidence="2" id="KW-1003">Cell membrane</keyword>
<feature type="transmembrane region" description="Helical" evidence="7">
    <location>
        <begin position="657"/>
        <end position="678"/>
    </location>
</feature>
<proteinExistence type="inferred from homology"/>
<gene>
    <name evidence="9" type="ORF">PMEA_00009094</name>
</gene>
<dbReference type="SUPFAM" id="SSF81321">
    <property type="entry name" value="Family A G protein-coupled receptor-like"/>
    <property type="match status" value="4"/>
</dbReference>
<keyword evidence="3 6" id="KW-0812">Transmembrane</keyword>
<evidence type="ECO:0000256" key="3">
    <source>
        <dbReference type="ARBA" id="ARBA00022692"/>
    </source>
</evidence>
<dbReference type="Pfam" id="PF00001">
    <property type="entry name" value="7tm_1"/>
    <property type="match status" value="3"/>
</dbReference>
<feature type="transmembrane region" description="Helical" evidence="7">
    <location>
        <begin position="774"/>
        <end position="796"/>
    </location>
</feature>
<dbReference type="InterPro" id="IPR000276">
    <property type="entry name" value="GPCR_Rhodpsn"/>
</dbReference>
<keyword evidence="5 7" id="KW-0472">Membrane</keyword>
<dbReference type="Proteomes" id="UP001159428">
    <property type="component" value="Unassembled WGS sequence"/>
</dbReference>
<feature type="domain" description="G-protein coupled receptors family 1 profile" evidence="8">
    <location>
        <begin position="713"/>
        <end position="951"/>
    </location>
</feature>
<comment type="similarity">
    <text evidence="6">Belongs to the G-protein coupled receptor 1 family.</text>
</comment>
<reference evidence="9 10" key="1">
    <citation type="submission" date="2022-05" db="EMBL/GenBank/DDBJ databases">
        <authorList>
            <consortium name="Genoscope - CEA"/>
            <person name="William W."/>
        </authorList>
    </citation>
    <scope>NUCLEOTIDE SEQUENCE [LARGE SCALE GENOMIC DNA]</scope>
</reference>
<evidence type="ECO:0000259" key="8">
    <source>
        <dbReference type="PROSITE" id="PS50262"/>
    </source>
</evidence>
<evidence type="ECO:0000256" key="7">
    <source>
        <dbReference type="SAM" id="Phobius"/>
    </source>
</evidence>
<evidence type="ECO:0000313" key="9">
    <source>
        <dbReference type="EMBL" id="CAH3121239.1"/>
    </source>
</evidence>
<comment type="caution">
    <text evidence="9">The sequence shown here is derived from an EMBL/GenBank/DDBJ whole genome shotgun (WGS) entry which is preliminary data.</text>
</comment>
<organism evidence="9 10">
    <name type="scientific">Pocillopora meandrina</name>
    <dbReference type="NCBI Taxonomy" id="46732"/>
    <lineage>
        <taxon>Eukaryota</taxon>
        <taxon>Metazoa</taxon>
        <taxon>Cnidaria</taxon>
        <taxon>Anthozoa</taxon>
        <taxon>Hexacorallia</taxon>
        <taxon>Scleractinia</taxon>
        <taxon>Astrocoeniina</taxon>
        <taxon>Pocilloporidae</taxon>
        <taxon>Pocillopora</taxon>
    </lineage>
</organism>
<evidence type="ECO:0000256" key="2">
    <source>
        <dbReference type="ARBA" id="ARBA00022475"/>
    </source>
</evidence>
<evidence type="ECO:0000256" key="5">
    <source>
        <dbReference type="ARBA" id="ARBA00023136"/>
    </source>
</evidence>
<dbReference type="PANTHER" id="PTHR22750">
    <property type="entry name" value="G-PROTEIN COUPLED RECEPTOR"/>
    <property type="match status" value="1"/>
</dbReference>
<dbReference type="SMART" id="SM01381">
    <property type="entry name" value="7TM_GPCR_Srsx"/>
    <property type="match status" value="1"/>
</dbReference>
<evidence type="ECO:0000256" key="4">
    <source>
        <dbReference type="ARBA" id="ARBA00022989"/>
    </source>
</evidence>
<feature type="transmembrane region" description="Helical" evidence="7">
    <location>
        <begin position="528"/>
        <end position="551"/>
    </location>
</feature>
<dbReference type="InterPro" id="IPR017452">
    <property type="entry name" value="GPCR_Rhodpsn_7TM"/>
</dbReference>
<feature type="transmembrane region" description="Helical" evidence="7">
    <location>
        <begin position="845"/>
        <end position="865"/>
    </location>
</feature>
<feature type="domain" description="G-protein coupled receptors family 1 profile" evidence="8">
    <location>
        <begin position="467"/>
        <end position="704"/>
    </location>
</feature>
<feature type="domain" description="G-protein coupled receptors family 1 profile" evidence="8">
    <location>
        <begin position="123"/>
        <end position="442"/>
    </location>
</feature>
<feature type="transmembrane region" description="Helical" evidence="7">
    <location>
        <begin position="595"/>
        <end position="616"/>
    </location>
</feature>
<feature type="transmembrane region" description="Helical" evidence="7">
    <location>
        <begin position="104"/>
        <end position="130"/>
    </location>
</feature>
<evidence type="ECO:0000256" key="6">
    <source>
        <dbReference type="RuleBase" id="RU000688"/>
    </source>
</evidence>
<feature type="transmembrane region" description="Helical" evidence="7">
    <location>
        <begin position="142"/>
        <end position="164"/>
    </location>
</feature>
<feature type="transmembrane region" description="Helical" evidence="7">
    <location>
        <begin position="217"/>
        <end position="238"/>
    </location>
</feature>
<dbReference type="Gene3D" id="1.20.1070.10">
    <property type="entry name" value="Rhodopsin 7-helix transmembrane proteins"/>
    <property type="match status" value="4"/>
</dbReference>
<feature type="transmembrane region" description="Helical" evidence="7">
    <location>
        <begin position="301"/>
        <end position="320"/>
    </location>
</feature>
<dbReference type="AlphaFoldDB" id="A0AAU9WPL4"/>